<dbReference type="Proteomes" id="UP000244722">
    <property type="component" value="Unassembled WGS sequence"/>
</dbReference>
<reference evidence="1 2" key="1">
    <citation type="submission" date="2017-04" db="EMBL/GenBank/DDBJ databases">
        <title>Draft genome sequence of Tuber borchii Vittad., a whitish edible truffle.</title>
        <authorList>
            <consortium name="DOE Joint Genome Institute"/>
            <person name="Murat C."/>
            <person name="Kuo A."/>
            <person name="Barry K.W."/>
            <person name="Clum A."/>
            <person name="Dockter R.B."/>
            <person name="Fauchery L."/>
            <person name="Iotti M."/>
            <person name="Kohler A."/>
            <person name="Labutti K."/>
            <person name="Lindquist E.A."/>
            <person name="Lipzen A."/>
            <person name="Ohm R.A."/>
            <person name="Wang M."/>
            <person name="Grigoriev I.V."/>
            <person name="Zambonelli A."/>
            <person name="Martin F.M."/>
        </authorList>
    </citation>
    <scope>NUCLEOTIDE SEQUENCE [LARGE SCALE GENOMIC DNA]</scope>
    <source>
        <strain evidence="1 2">Tbo3840</strain>
    </source>
</reference>
<dbReference type="AlphaFoldDB" id="A0A2T6ZXE0"/>
<protein>
    <submittedName>
        <fullName evidence="1">Uncharacterized protein</fullName>
    </submittedName>
</protein>
<organism evidence="1 2">
    <name type="scientific">Tuber borchii</name>
    <name type="common">White truffle</name>
    <dbReference type="NCBI Taxonomy" id="42251"/>
    <lineage>
        <taxon>Eukaryota</taxon>
        <taxon>Fungi</taxon>
        <taxon>Dikarya</taxon>
        <taxon>Ascomycota</taxon>
        <taxon>Pezizomycotina</taxon>
        <taxon>Pezizomycetes</taxon>
        <taxon>Pezizales</taxon>
        <taxon>Tuberaceae</taxon>
        <taxon>Tuber</taxon>
    </lineage>
</organism>
<name>A0A2T6ZXE0_TUBBO</name>
<accession>A0A2T6ZXE0</accession>
<proteinExistence type="predicted"/>
<keyword evidence="2" id="KW-1185">Reference proteome</keyword>
<dbReference type="EMBL" id="NESQ01000071">
    <property type="protein sequence ID" value="PUU80177.1"/>
    <property type="molecule type" value="Genomic_DNA"/>
</dbReference>
<sequence>MPQMIGQTAQCHWSRLERIQIQVPPPAPLADFSRGVQTLALASISICLQSTKIRDSRSLGTRDPLYR</sequence>
<gene>
    <name evidence="1" type="ORF">B9Z19DRAFT_1079948</name>
</gene>
<evidence type="ECO:0000313" key="2">
    <source>
        <dbReference type="Proteomes" id="UP000244722"/>
    </source>
</evidence>
<comment type="caution">
    <text evidence="1">The sequence shown here is derived from an EMBL/GenBank/DDBJ whole genome shotgun (WGS) entry which is preliminary data.</text>
</comment>
<evidence type="ECO:0000313" key="1">
    <source>
        <dbReference type="EMBL" id="PUU80177.1"/>
    </source>
</evidence>